<sequence length="130" mass="15746">MHMQKNPRVSVKEVMATIQEMPNLFNLPLSQQAHDEFINLQAYLVQMQYSEQELEQWSFIWGNSCYTSSRMYKLVFANHHCPAPLQWIWKSKCIPRLKFFMWLLQMDRLNTRSMLRRRSHPFEKFPCCSL</sequence>
<organism evidence="2">
    <name type="scientific">Arundo donax</name>
    <name type="common">Giant reed</name>
    <name type="synonym">Donax arundinaceus</name>
    <dbReference type="NCBI Taxonomy" id="35708"/>
    <lineage>
        <taxon>Eukaryota</taxon>
        <taxon>Viridiplantae</taxon>
        <taxon>Streptophyta</taxon>
        <taxon>Embryophyta</taxon>
        <taxon>Tracheophyta</taxon>
        <taxon>Spermatophyta</taxon>
        <taxon>Magnoliopsida</taxon>
        <taxon>Liliopsida</taxon>
        <taxon>Poales</taxon>
        <taxon>Poaceae</taxon>
        <taxon>PACMAD clade</taxon>
        <taxon>Arundinoideae</taxon>
        <taxon>Arundineae</taxon>
        <taxon>Arundo</taxon>
    </lineage>
</organism>
<evidence type="ECO:0000259" key="1">
    <source>
        <dbReference type="Pfam" id="PF13966"/>
    </source>
</evidence>
<proteinExistence type="predicted"/>
<dbReference type="AlphaFoldDB" id="A0A0A9D120"/>
<dbReference type="Pfam" id="PF13966">
    <property type="entry name" value="zf-RVT"/>
    <property type="match status" value="1"/>
</dbReference>
<reference evidence="2" key="1">
    <citation type="submission" date="2014-09" db="EMBL/GenBank/DDBJ databases">
        <authorList>
            <person name="Magalhaes I.L.F."/>
            <person name="Oliveira U."/>
            <person name="Santos F.R."/>
            <person name="Vidigal T.H.D.A."/>
            <person name="Brescovit A.D."/>
            <person name="Santos A.J."/>
        </authorList>
    </citation>
    <scope>NUCLEOTIDE SEQUENCE</scope>
    <source>
        <tissue evidence="2">Shoot tissue taken approximately 20 cm above the soil surface</tissue>
    </source>
</reference>
<feature type="domain" description="Reverse transcriptase zinc-binding" evidence="1">
    <location>
        <begin position="66"/>
        <end position="128"/>
    </location>
</feature>
<dbReference type="EMBL" id="GBRH01215621">
    <property type="protein sequence ID" value="JAD82274.1"/>
    <property type="molecule type" value="Transcribed_RNA"/>
</dbReference>
<evidence type="ECO:0000313" key="2">
    <source>
        <dbReference type="EMBL" id="JAD82274.1"/>
    </source>
</evidence>
<protein>
    <recommendedName>
        <fullName evidence="1">Reverse transcriptase zinc-binding domain-containing protein</fullName>
    </recommendedName>
</protein>
<accession>A0A0A9D120</accession>
<dbReference type="InterPro" id="IPR026960">
    <property type="entry name" value="RVT-Znf"/>
</dbReference>
<name>A0A0A9D120_ARUDO</name>
<reference evidence="2" key="2">
    <citation type="journal article" date="2015" name="Data Brief">
        <title>Shoot transcriptome of the giant reed, Arundo donax.</title>
        <authorList>
            <person name="Barrero R.A."/>
            <person name="Guerrero F.D."/>
            <person name="Moolhuijzen P."/>
            <person name="Goolsby J.A."/>
            <person name="Tidwell J."/>
            <person name="Bellgard S.E."/>
            <person name="Bellgard M.I."/>
        </authorList>
    </citation>
    <scope>NUCLEOTIDE SEQUENCE</scope>
    <source>
        <tissue evidence="2">Shoot tissue taken approximately 20 cm above the soil surface</tissue>
    </source>
</reference>